<evidence type="ECO:0000256" key="1">
    <source>
        <dbReference type="ARBA" id="ARBA00004251"/>
    </source>
</evidence>
<dbReference type="SUPFAM" id="SSF56112">
    <property type="entry name" value="Protein kinase-like (PK-like)"/>
    <property type="match status" value="2"/>
</dbReference>
<keyword evidence="3" id="KW-0812">Transmembrane</keyword>
<dbReference type="PROSITE" id="PS50011">
    <property type="entry name" value="PROTEIN_KINASE_DOM"/>
    <property type="match status" value="2"/>
</dbReference>
<evidence type="ECO:0000256" key="3">
    <source>
        <dbReference type="ARBA" id="ARBA00022692"/>
    </source>
</evidence>
<dbReference type="GO" id="GO:0005524">
    <property type="term" value="F:ATP binding"/>
    <property type="evidence" value="ECO:0007669"/>
    <property type="project" value="UniProtKB-KW"/>
</dbReference>
<dbReference type="PANTHER" id="PTHR27007">
    <property type="match status" value="1"/>
</dbReference>
<evidence type="ECO:0000313" key="12">
    <source>
        <dbReference type="EMBL" id="KAG0576761.1"/>
    </source>
</evidence>
<dbReference type="AlphaFoldDB" id="A0A8T0I1S5"/>
<dbReference type="Gene3D" id="3.30.200.20">
    <property type="entry name" value="Phosphorylase Kinase, domain 1"/>
    <property type="match status" value="2"/>
</dbReference>
<keyword evidence="4" id="KW-0732">Signal</keyword>
<keyword evidence="6" id="KW-0067">ATP-binding</keyword>
<dbReference type="InterPro" id="IPR050528">
    <property type="entry name" value="L-type_Lectin-RKs"/>
</dbReference>
<feature type="domain" description="Protein kinase" evidence="11">
    <location>
        <begin position="284"/>
        <end position="579"/>
    </location>
</feature>
<keyword evidence="9" id="KW-0675">Receptor</keyword>
<gene>
    <name evidence="12" type="ORF">KC19_5G105900</name>
</gene>
<dbReference type="PROSITE" id="PS00108">
    <property type="entry name" value="PROTEIN_KINASE_ST"/>
    <property type="match status" value="1"/>
</dbReference>
<name>A0A8T0I1S5_CERPU</name>
<keyword evidence="10" id="KW-0325">Glycoprotein</keyword>
<dbReference type="Pfam" id="PF00069">
    <property type="entry name" value="Pkinase"/>
    <property type="match status" value="2"/>
</dbReference>
<feature type="domain" description="Protein kinase" evidence="11">
    <location>
        <begin position="1"/>
        <end position="260"/>
    </location>
</feature>
<dbReference type="InterPro" id="IPR008271">
    <property type="entry name" value="Ser/Thr_kinase_AS"/>
</dbReference>
<reference evidence="12" key="1">
    <citation type="submission" date="2020-06" db="EMBL/GenBank/DDBJ databases">
        <title>WGS assembly of Ceratodon purpureus strain R40.</title>
        <authorList>
            <person name="Carey S.B."/>
            <person name="Jenkins J."/>
            <person name="Shu S."/>
            <person name="Lovell J.T."/>
            <person name="Sreedasyam A."/>
            <person name="Maumus F."/>
            <person name="Tiley G.P."/>
            <person name="Fernandez-Pozo N."/>
            <person name="Barry K."/>
            <person name="Chen C."/>
            <person name="Wang M."/>
            <person name="Lipzen A."/>
            <person name="Daum C."/>
            <person name="Saski C.A."/>
            <person name="Payton A.C."/>
            <person name="Mcbreen J.C."/>
            <person name="Conrad R.E."/>
            <person name="Kollar L.M."/>
            <person name="Olsson S."/>
            <person name="Huttunen S."/>
            <person name="Landis J.B."/>
            <person name="Wickett N.J."/>
            <person name="Johnson M.G."/>
            <person name="Rensing S.A."/>
            <person name="Grimwood J."/>
            <person name="Schmutz J."/>
            <person name="Mcdaniel S.F."/>
        </authorList>
    </citation>
    <scope>NUCLEOTIDE SEQUENCE</scope>
    <source>
        <strain evidence="12">R40</strain>
    </source>
</reference>
<keyword evidence="13" id="KW-1185">Reference proteome</keyword>
<dbReference type="Gene3D" id="1.10.510.10">
    <property type="entry name" value="Transferase(Phosphotransferase) domain 1"/>
    <property type="match status" value="2"/>
</dbReference>
<dbReference type="GO" id="GO:0005886">
    <property type="term" value="C:plasma membrane"/>
    <property type="evidence" value="ECO:0007669"/>
    <property type="project" value="UniProtKB-SubCell"/>
</dbReference>
<protein>
    <recommendedName>
        <fullName evidence="11">Protein kinase domain-containing protein</fullName>
    </recommendedName>
</protein>
<evidence type="ECO:0000256" key="8">
    <source>
        <dbReference type="ARBA" id="ARBA00023136"/>
    </source>
</evidence>
<evidence type="ECO:0000256" key="7">
    <source>
        <dbReference type="ARBA" id="ARBA00022989"/>
    </source>
</evidence>
<keyword evidence="7" id="KW-1133">Transmembrane helix</keyword>
<evidence type="ECO:0000256" key="9">
    <source>
        <dbReference type="ARBA" id="ARBA00023170"/>
    </source>
</evidence>
<evidence type="ECO:0000256" key="10">
    <source>
        <dbReference type="ARBA" id="ARBA00023180"/>
    </source>
</evidence>
<comment type="subcellular location">
    <subcellularLocation>
        <location evidence="1">Cell membrane</location>
        <topology evidence="1">Single-pass type I membrane protein</topology>
    </subcellularLocation>
</comment>
<evidence type="ECO:0000313" key="13">
    <source>
        <dbReference type="Proteomes" id="UP000822688"/>
    </source>
</evidence>
<dbReference type="EMBL" id="CM026425">
    <property type="protein sequence ID" value="KAG0576759.1"/>
    <property type="molecule type" value="Genomic_DNA"/>
</dbReference>
<dbReference type="InterPro" id="IPR000719">
    <property type="entry name" value="Prot_kinase_dom"/>
</dbReference>
<keyword evidence="5" id="KW-0547">Nucleotide-binding</keyword>
<dbReference type="GO" id="GO:0004672">
    <property type="term" value="F:protein kinase activity"/>
    <property type="evidence" value="ECO:0007669"/>
    <property type="project" value="InterPro"/>
</dbReference>
<evidence type="ECO:0000256" key="4">
    <source>
        <dbReference type="ARBA" id="ARBA00022729"/>
    </source>
</evidence>
<dbReference type="SMART" id="SM00220">
    <property type="entry name" value="S_TKc"/>
    <property type="match status" value="2"/>
</dbReference>
<dbReference type="GO" id="GO:0002229">
    <property type="term" value="P:defense response to oomycetes"/>
    <property type="evidence" value="ECO:0007669"/>
    <property type="project" value="UniProtKB-ARBA"/>
</dbReference>
<sequence>MAKNSRQGEREFHAEVLSTGRIRHRNLVSLLGWCHERDELLLVYEFMAKGSLDQHLYHKSGYPTLPWPSRFQILKGIASALDYLHGGLDNCILHRDIKPSNVLLDSHMTARLGDFGLARLADHTFVSEQNPNPKISKGSHVGGTLGYMAPELCLYGKLTKKVDVYSFGMVALEVVCGQRPPGFHSEDDDDDLVEMVWKAYQKEQLLEVIDPCLLVLSEMISSEMQQEVTSVLQLGLLCTLLDPSLRPPTNRLLQGLNGDFSISLPASRFRAYNFSYADIQAATEDFSRVMARGSYGNVYKGVMNNQDVAVKRVSPNSRGEESHGEILNMVTRSRHRNLVSLLGWCYENGELLLVYEFMDNGCLDHHLHHPTGSTIGDPLPWTFRFKILQGVAEALDYLHSGCQETCILHQGVNPSNIMLDKHMTAKLADLGLNRIAGQETLETEVEYSHYIAPELRFSREDSAGSVKSDVYGFGMLALEVVCARPPLVAVQGEENLVQWVWSMHERGQLLEVVDPSLGSAFFETTEGSFDFHEVKRRQQITRVLQLGMSCTLPDASLRPHSNRLIQALYGDWSVSLPILPPSYAGLSVSYLPSSTSFEAHSSRD</sequence>
<comment type="caution">
    <text evidence="12">The sequence shown here is derived from an EMBL/GenBank/DDBJ whole genome shotgun (WGS) entry which is preliminary data.</text>
</comment>
<evidence type="ECO:0000259" key="11">
    <source>
        <dbReference type="PROSITE" id="PS50011"/>
    </source>
</evidence>
<accession>A0A8T0I1S5</accession>
<evidence type="ECO:0000256" key="6">
    <source>
        <dbReference type="ARBA" id="ARBA00022840"/>
    </source>
</evidence>
<keyword evidence="8" id="KW-0472">Membrane</keyword>
<dbReference type="InterPro" id="IPR011009">
    <property type="entry name" value="Kinase-like_dom_sf"/>
</dbReference>
<evidence type="ECO:0000256" key="5">
    <source>
        <dbReference type="ARBA" id="ARBA00022741"/>
    </source>
</evidence>
<dbReference type="Proteomes" id="UP000822688">
    <property type="component" value="Chromosome 5"/>
</dbReference>
<dbReference type="EMBL" id="CM026425">
    <property type="protein sequence ID" value="KAG0576761.1"/>
    <property type="molecule type" value="Genomic_DNA"/>
</dbReference>
<organism evidence="12 13">
    <name type="scientific">Ceratodon purpureus</name>
    <name type="common">Fire moss</name>
    <name type="synonym">Dicranum purpureum</name>
    <dbReference type="NCBI Taxonomy" id="3225"/>
    <lineage>
        <taxon>Eukaryota</taxon>
        <taxon>Viridiplantae</taxon>
        <taxon>Streptophyta</taxon>
        <taxon>Embryophyta</taxon>
        <taxon>Bryophyta</taxon>
        <taxon>Bryophytina</taxon>
        <taxon>Bryopsida</taxon>
        <taxon>Dicranidae</taxon>
        <taxon>Pseudoditrichales</taxon>
        <taxon>Ditrichaceae</taxon>
        <taxon>Ceratodon</taxon>
    </lineage>
</organism>
<proteinExistence type="predicted"/>
<keyword evidence="2" id="KW-1003">Cell membrane</keyword>
<evidence type="ECO:0000256" key="2">
    <source>
        <dbReference type="ARBA" id="ARBA00022475"/>
    </source>
</evidence>
<dbReference type="FunFam" id="1.10.510.10:FF:000240">
    <property type="entry name" value="Lectin-domain containing receptor kinase A4.3"/>
    <property type="match status" value="2"/>
</dbReference>